<feature type="domain" description="Histidine kinase/HSP90-like ATPase" evidence="2">
    <location>
        <begin position="19"/>
        <end position="120"/>
    </location>
</feature>
<organism evidence="3 4">
    <name type="scientific">Actinoplanes regularis</name>
    <dbReference type="NCBI Taxonomy" id="52697"/>
    <lineage>
        <taxon>Bacteria</taxon>
        <taxon>Bacillati</taxon>
        <taxon>Actinomycetota</taxon>
        <taxon>Actinomycetes</taxon>
        <taxon>Micromonosporales</taxon>
        <taxon>Micromonosporaceae</taxon>
        <taxon>Actinoplanes</taxon>
    </lineage>
</organism>
<proteinExistence type="predicted"/>
<keyword evidence="4" id="KW-1185">Reference proteome</keyword>
<name>A0A239GK25_9ACTN</name>
<dbReference type="CDD" id="cd16936">
    <property type="entry name" value="HATPase_RsbW-like"/>
    <property type="match status" value="1"/>
</dbReference>
<keyword evidence="3" id="KW-0418">Kinase</keyword>
<dbReference type="RefSeq" id="WP_089297750.1">
    <property type="nucleotide sequence ID" value="NZ_BOMU01000098.1"/>
</dbReference>
<dbReference type="Pfam" id="PF13581">
    <property type="entry name" value="HATPase_c_2"/>
    <property type="match status" value="1"/>
</dbReference>
<evidence type="ECO:0000259" key="2">
    <source>
        <dbReference type="Pfam" id="PF13581"/>
    </source>
</evidence>
<dbReference type="OrthoDB" id="3527613at2"/>
<dbReference type="AlphaFoldDB" id="A0A239GK25"/>
<dbReference type="GO" id="GO:0004674">
    <property type="term" value="F:protein serine/threonine kinase activity"/>
    <property type="evidence" value="ECO:0007669"/>
    <property type="project" value="UniProtKB-KW"/>
</dbReference>
<evidence type="ECO:0000313" key="3">
    <source>
        <dbReference type="EMBL" id="SNS69118.1"/>
    </source>
</evidence>
<dbReference type="Gene3D" id="3.30.565.10">
    <property type="entry name" value="Histidine kinase-like ATPase, C-terminal domain"/>
    <property type="match status" value="1"/>
</dbReference>
<sequence>MSALTAHLDVPLHFGAPGAARRAVVAVLGGWGFRDQDWLDGAAVVVSELVTNAVRHGGGCVALNVEADDGRVVVSVADGSSVVPRRRDPDEVGGRGLVLIEALAENWTVHDHHGGKQVRVALPPCPEGEASQPRLAHLSSAAAH</sequence>
<dbReference type="InterPro" id="IPR050267">
    <property type="entry name" value="Anti-sigma-factor_SerPK"/>
</dbReference>
<keyword evidence="3" id="KW-0808">Transferase</keyword>
<dbReference type="Proteomes" id="UP000198415">
    <property type="component" value="Unassembled WGS sequence"/>
</dbReference>
<keyword evidence="1" id="KW-0723">Serine/threonine-protein kinase</keyword>
<evidence type="ECO:0000313" key="4">
    <source>
        <dbReference type="Proteomes" id="UP000198415"/>
    </source>
</evidence>
<dbReference type="PANTHER" id="PTHR35526">
    <property type="entry name" value="ANTI-SIGMA-F FACTOR RSBW-RELATED"/>
    <property type="match status" value="1"/>
</dbReference>
<protein>
    <submittedName>
        <fullName evidence="3">Anti-sigma regulatory factor (Ser/Thr protein kinase)</fullName>
    </submittedName>
</protein>
<dbReference type="SUPFAM" id="SSF55874">
    <property type="entry name" value="ATPase domain of HSP90 chaperone/DNA topoisomerase II/histidine kinase"/>
    <property type="match status" value="1"/>
</dbReference>
<dbReference type="PANTHER" id="PTHR35526:SF3">
    <property type="entry name" value="ANTI-SIGMA-F FACTOR RSBW"/>
    <property type="match status" value="1"/>
</dbReference>
<evidence type="ECO:0000256" key="1">
    <source>
        <dbReference type="ARBA" id="ARBA00022527"/>
    </source>
</evidence>
<accession>A0A239GK25</accession>
<dbReference type="InterPro" id="IPR003594">
    <property type="entry name" value="HATPase_dom"/>
</dbReference>
<gene>
    <name evidence="3" type="ORF">SAMN06264365_12157</name>
</gene>
<dbReference type="InterPro" id="IPR036890">
    <property type="entry name" value="HATPase_C_sf"/>
</dbReference>
<dbReference type="EMBL" id="FZNR01000021">
    <property type="protein sequence ID" value="SNS69118.1"/>
    <property type="molecule type" value="Genomic_DNA"/>
</dbReference>
<reference evidence="3 4" key="1">
    <citation type="submission" date="2017-06" db="EMBL/GenBank/DDBJ databases">
        <authorList>
            <person name="Kim H.J."/>
            <person name="Triplett B.A."/>
        </authorList>
    </citation>
    <scope>NUCLEOTIDE SEQUENCE [LARGE SCALE GENOMIC DNA]</scope>
    <source>
        <strain evidence="3 4">DSM 43151</strain>
    </source>
</reference>